<dbReference type="InterPro" id="IPR051199">
    <property type="entry name" value="LPS_LOS_Heptosyltrfase"/>
</dbReference>
<dbReference type="GO" id="GO:0008713">
    <property type="term" value="F:ADP-heptose-lipopolysaccharide heptosyltransferase activity"/>
    <property type="evidence" value="ECO:0007669"/>
    <property type="project" value="TreeGrafter"/>
</dbReference>
<organism evidence="3 4">
    <name type="scientific">Pseudomonas aeruginosa (strain UCBPP-PA14)</name>
    <dbReference type="NCBI Taxonomy" id="208963"/>
    <lineage>
        <taxon>Bacteria</taxon>
        <taxon>Pseudomonadati</taxon>
        <taxon>Pseudomonadota</taxon>
        <taxon>Gammaproteobacteria</taxon>
        <taxon>Pseudomonadales</taxon>
        <taxon>Pseudomonadaceae</taxon>
        <taxon>Pseudomonas</taxon>
    </lineage>
</organism>
<keyword evidence="2" id="KW-0808">Transferase</keyword>
<proteinExistence type="predicted"/>
<dbReference type="Gene3D" id="3.40.50.2000">
    <property type="entry name" value="Glycogen Phosphorylase B"/>
    <property type="match status" value="2"/>
</dbReference>
<dbReference type="KEGG" id="pau:PA14_03310"/>
<dbReference type="GO" id="GO:0005829">
    <property type="term" value="C:cytosol"/>
    <property type="evidence" value="ECO:0007669"/>
    <property type="project" value="TreeGrafter"/>
</dbReference>
<sequence>MACSHKKPGFLVPALIETEHLSNMSFLRDFRRVVARAAFRLLADRLPKPRSTKESLHILVPRWDAKLGDSIVSSFFFREARRLNARVTVLTVVELAQAHTQDFGVDQVVITNANPGVLELRRLAQQLGQVDVVVHLVGRIQPAEILFLRLLRPTRVYSLDDRLRCVNRKFGETTAGLDMAERYRRVLMDLGASMVDRKYIVPLPDTMPNPTLAPKILLNPYASRPDKCLAFDRSVSLLHAIADAYPTRSVGILCSPATQEDALRMEVAVARSNVHVVHGLASPKDVAGYIRCAQVVVSVDTAIVHMAVGLETRLVAIYPDVDGQANPWLPPPSPLTRVVYSQQHPGQIRRTGKKDMNAFSLEALLDNLHELLATTPETEQLHSIRARKVPGLGAANGTLARQLPLISQDFPEVADCHPGTINLELECPLEVTQPDHRTAPLAWTPSGRTTEVFDLVRIELEFGPLPTRVPAWLYVAHGSPHRCTPTVHEVIARQLNLSEVRECQVHLRASAVTLARPDQQTASISRSLSPSQ</sequence>
<dbReference type="AlphaFoldDB" id="A0A0H2ZK75"/>
<dbReference type="PANTHER" id="PTHR30160">
    <property type="entry name" value="TETRAACYLDISACCHARIDE 4'-KINASE-RELATED"/>
    <property type="match status" value="1"/>
</dbReference>
<reference evidence="3 4" key="1">
    <citation type="journal article" date="2006" name="Genome Biol.">
        <title>Genomic analysis reveals that Pseudomonas aeruginosa virulence is combinatorial.</title>
        <authorList>
            <person name="Lee D.G."/>
            <person name="Urbach J.M."/>
            <person name="Wu G."/>
            <person name="Liberati N.T."/>
            <person name="Feinbaum R.L."/>
            <person name="Miyata S."/>
            <person name="Diggins L.T."/>
            <person name="He J."/>
            <person name="Saucier M."/>
            <person name="Deziel E."/>
            <person name="Friedman L."/>
            <person name="Li L."/>
            <person name="Grills G."/>
            <person name="Montgomery K."/>
            <person name="Kucherlapati R."/>
            <person name="Rahme L.G."/>
            <person name="Ausubel F.M."/>
        </authorList>
    </citation>
    <scope>NUCLEOTIDE SEQUENCE [LARGE SCALE GENOMIC DNA]</scope>
    <source>
        <strain evidence="3 4">UCBPP-PA14</strain>
    </source>
</reference>
<evidence type="ECO:0000313" key="3">
    <source>
        <dbReference type="EMBL" id="ABJ15217.1"/>
    </source>
</evidence>
<name>A0A0H2ZK75_PSEAB</name>
<protein>
    <recommendedName>
        <fullName evidence="5">Glycosyltransferase family 9 protein</fullName>
    </recommendedName>
</protein>
<dbReference type="Pfam" id="PF01075">
    <property type="entry name" value="Glyco_transf_9"/>
    <property type="match status" value="1"/>
</dbReference>
<dbReference type="Proteomes" id="UP000000653">
    <property type="component" value="Chromosome"/>
</dbReference>
<evidence type="ECO:0008006" key="5">
    <source>
        <dbReference type="Google" id="ProtNLM"/>
    </source>
</evidence>
<dbReference type="SUPFAM" id="SSF53756">
    <property type="entry name" value="UDP-Glycosyltransferase/glycogen phosphorylase"/>
    <property type="match status" value="1"/>
</dbReference>
<evidence type="ECO:0000313" key="4">
    <source>
        <dbReference type="Proteomes" id="UP000000653"/>
    </source>
</evidence>
<accession>A0A0H2ZK75</accession>
<evidence type="ECO:0000256" key="1">
    <source>
        <dbReference type="ARBA" id="ARBA00022676"/>
    </source>
</evidence>
<dbReference type="InterPro" id="IPR002201">
    <property type="entry name" value="Glyco_trans_9"/>
</dbReference>
<keyword evidence="1" id="KW-0328">Glycosyltransferase</keyword>
<dbReference type="HOGENOM" id="CLU_519513_0_0_6"/>
<dbReference type="EMBL" id="CP000438">
    <property type="protein sequence ID" value="ABJ15217.1"/>
    <property type="molecule type" value="Genomic_DNA"/>
</dbReference>
<dbReference type="GO" id="GO:0009244">
    <property type="term" value="P:lipopolysaccharide core region biosynthetic process"/>
    <property type="evidence" value="ECO:0007669"/>
    <property type="project" value="TreeGrafter"/>
</dbReference>
<evidence type="ECO:0000256" key="2">
    <source>
        <dbReference type="ARBA" id="ARBA00022679"/>
    </source>
</evidence>
<gene>
    <name evidence="3" type="ordered locus">PA14_03310</name>
</gene>